<dbReference type="Proteomes" id="UP001162483">
    <property type="component" value="Unassembled WGS sequence"/>
</dbReference>
<feature type="transmembrane region" description="Helical" evidence="14">
    <location>
        <begin position="197"/>
        <end position="224"/>
    </location>
</feature>
<evidence type="ECO:0000256" key="7">
    <source>
        <dbReference type="ARBA" id="ARBA00023040"/>
    </source>
</evidence>
<feature type="transmembrane region" description="Helical" evidence="14">
    <location>
        <begin position="31"/>
        <end position="51"/>
    </location>
</feature>
<keyword evidence="3 14" id="KW-0716">Sensory transduction</keyword>
<dbReference type="SUPFAM" id="SSF81321">
    <property type="entry name" value="Family A G protein-coupled receptor-like"/>
    <property type="match status" value="1"/>
</dbReference>
<evidence type="ECO:0000256" key="4">
    <source>
        <dbReference type="ARBA" id="ARBA00022692"/>
    </source>
</evidence>
<comment type="subcellular location">
    <subcellularLocation>
        <location evidence="1 14">Cell membrane</location>
        <topology evidence="1 14">Multi-pass membrane protein</topology>
    </subcellularLocation>
</comment>
<evidence type="ECO:0000256" key="10">
    <source>
        <dbReference type="ARBA" id="ARBA00023170"/>
    </source>
</evidence>
<evidence type="ECO:0000313" key="16">
    <source>
        <dbReference type="EMBL" id="CAI9615058.1"/>
    </source>
</evidence>
<dbReference type="PROSITE" id="PS50262">
    <property type="entry name" value="G_PROTEIN_RECEP_F1_2"/>
    <property type="match status" value="1"/>
</dbReference>
<keyword evidence="8 14" id="KW-0472">Membrane</keyword>
<dbReference type="PRINTS" id="PR00245">
    <property type="entry name" value="OLFACTORYR"/>
</dbReference>
<proteinExistence type="inferred from homology"/>
<dbReference type="PANTHER" id="PTHR24242:SF383">
    <property type="entry name" value="OLFACTORY RECEPTOR"/>
    <property type="match status" value="1"/>
</dbReference>
<accession>A0ABN9H007</accession>
<dbReference type="PROSITE" id="PS00237">
    <property type="entry name" value="G_PROTEIN_RECEP_F1_1"/>
    <property type="match status" value="1"/>
</dbReference>
<keyword evidence="6 14" id="KW-1133">Transmembrane helix</keyword>
<evidence type="ECO:0000256" key="11">
    <source>
        <dbReference type="ARBA" id="ARBA00023180"/>
    </source>
</evidence>
<keyword evidence="2 14" id="KW-1003">Cell membrane</keyword>
<feature type="domain" description="G-protein coupled receptors family 1 profile" evidence="15">
    <location>
        <begin position="40"/>
        <end position="290"/>
    </location>
</feature>
<feature type="transmembrane region" description="Helical" evidence="14">
    <location>
        <begin position="140"/>
        <end position="161"/>
    </location>
</feature>
<keyword evidence="9" id="KW-1015">Disulfide bond</keyword>
<feature type="transmembrane region" description="Helical" evidence="14">
    <location>
        <begin position="58"/>
        <end position="77"/>
    </location>
</feature>
<keyword evidence="7 13" id="KW-0297">G-protein coupled receptor</keyword>
<protein>
    <recommendedName>
        <fullName evidence="14">Olfactory receptor</fullName>
    </recommendedName>
</protein>
<keyword evidence="5 14" id="KW-0552">Olfaction</keyword>
<evidence type="ECO:0000256" key="1">
    <source>
        <dbReference type="ARBA" id="ARBA00004651"/>
    </source>
</evidence>
<keyword evidence="10 13" id="KW-0675">Receptor</keyword>
<evidence type="ECO:0000256" key="12">
    <source>
        <dbReference type="ARBA" id="ARBA00023224"/>
    </source>
</evidence>
<organism evidence="16 17">
    <name type="scientific">Staurois parvus</name>
    <dbReference type="NCBI Taxonomy" id="386267"/>
    <lineage>
        <taxon>Eukaryota</taxon>
        <taxon>Metazoa</taxon>
        <taxon>Chordata</taxon>
        <taxon>Craniata</taxon>
        <taxon>Vertebrata</taxon>
        <taxon>Euteleostomi</taxon>
        <taxon>Amphibia</taxon>
        <taxon>Batrachia</taxon>
        <taxon>Anura</taxon>
        <taxon>Neobatrachia</taxon>
        <taxon>Ranoidea</taxon>
        <taxon>Ranidae</taxon>
        <taxon>Staurois</taxon>
    </lineage>
</organism>
<gene>
    <name evidence="16" type="ORF">SPARVUS_LOCUS15171562</name>
</gene>
<sequence>MDNRSTTSEFVLLGFPGIGEKFHTPVSTALFLLYLTSLFSNGVVIALIGCNRHLHQPMYVLILNLAISDLLFDTITLPKIVAKYWFNDGSISYAGCLFQVFSAHFLGSFDSYILLLMAIDRYVAICKPLRYPSIINNQRTILLCCFSWLFTSLIGLTIAVLDSGEELCGQNIRSCFCTNAVVLSLACNDVATLKRTIFVIAMIVLLLPLSLILFSYGVLIRVIITQTQSVNRRRAYYTCATQLSVICLYFIPRIFVYVANQVKLILNEDVNVLILCFYSFVPHMANPIIYCLRTKEIRRTFKNLIKRWILMKNPRIPAVNVITISDQL</sequence>
<feature type="transmembrane region" description="Helical" evidence="14">
    <location>
        <begin position="97"/>
        <end position="119"/>
    </location>
</feature>
<reference evidence="16" key="1">
    <citation type="submission" date="2023-05" db="EMBL/GenBank/DDBJ databases">
        <authorList>
            <person name="Stuckert A."/>
        </authorList>
    </citation>
    <scope>NUCLEOTIDE SEQUENCE</scope>
</reference>
<dbReference type="InterPro" id="IPR000276">
    <property type="entry name" value="GPCR_Rhodpsn"/>
</dbReference>
<evidence type="ECO:0000256" key="2">
    <source>
        <dbReference type="ARBA" id="ARBA00022475"/>
    </source>
</evidence>
<evidence type="ECO:0000256" key="6">
    <source>
        <dbReference type="ARBA" id="ARBA00022989"/>
    </source>
</evidence>
<keyword evidence="4 13" id="KW-0812">Transmembrane</keyword>
<dbReference type="InterPro" id="IPR050939">
    <property type="entry name" value="Olfactory_GPCR1"/>
</dbReference>
<dbReference type="InterPro" id="IPR017452">
    <property type="entry name" value="GPCR_Rhodpsn_7TM"/>
</dbReference>
<evidence type="ECO:0000313" key="17">
    <source>
        <dbReference type="Proteomes" id="UP001162483"/>
    </source>
</evidence>
<dbReference type="InterPro" id="IPR000725">
    <property type="entry name" value="Olfact_rcpt"/>
</dbReference>
<comment type="caution">
    <text evidence="16">The sequence shown here is derived from an EMBL/GenBank/DDBJ whole genome shotgun (WGS) entry which is preliminary data.</text>
</comment>
<name>A0ABN9H007_9NEOB</name>
<evidence type="ECO:0000256" key="5">
    <source>
        <dbReference type="ARBA" id="ARBA00022725"/>
    </source>
</evidence>
<feature type="transmembrane region" description="Helical" evidence="14">
    <location>
        <begin position="270"/>
        <end position="292"/>
    </location>
</feature>
<dbReference type="PANTHER" id="PTHR24242">
    <property type="entry name" value="G-PROTEIN COUPLED RECEPTOR"/>
    <property type="match status" value="1"/>
</dbReference>
<dbReference type="Pfam" id="PF13853">
    <property type="entry name" value="7tm_4"/>
    <property type="match status" value="1"/>
</dbReference>
<keyword evidence="12 13" id="KW-0807">Transducer</keyword>
<dbReference type="Gene3D" id="1.20.1070.10">
    <property type="entry name" value="Rhodopsin 7-helix transmembrane proteins"/>
    <property type="match status" value="1"/>
</dbReference>
<feature type="transmembrane region" description="Helical" evidence="14">
    <location>
        <begin position="236"/>
        <end position="258"/>
    </location>
</feature>
<dbReference type="EMBL" id="CATNWA010019795">
    <property type="protein sequence ID" value="CAI9615058.1"/>
    <property type="molecule type" value="Genomic_DNA"/>
</dbReference>
<keyword evidence="11" id="KW-0325">Glycoprotein</keyword>
<evidence type="ECO:0000256" key="8">
    <source>
        <dbReference type="ARBA" id="ARBA00023136"/>
    </source>
</evidence>
<keyword evidence="17" id="KW-1185">Reference proteome</keyword>
<evidence type="ECO:0000256" key="9">
    <source>
        <dbReference type="ARBA" id="ARBA00023157"/>
    </source>
</evidence>
<dbReference type="PRINTS" id="PR00237">
    <property type="entry name" value="GPCRRHODOPSN"/>
</dbReference>
<dbReference type="SMART" id="SM01381">
    <property type="entry name" value="7TM_GPCR_Srsx"/>
    <property type="match status" value="1"/>
</dbReference>
<evidence type="ECO:0000256" key="13">
    <source>
        <dbReference type="RuleBase" id="RU000688"/>
    </source>
</evidence>
<evidence type="ECO:0000259" key="15">
    <source>
        <dbReference type="PROSITE" id="PS50262"/>
    </source>
</evidence>
<comment type="similarity">
    <text evidence="13">Belongs to the G-protein coupled receptor 1 family.</text>
</comment>
<evidence type="ECO:0000256" key="3">
    <source>
        <dbReference type="ARBA" id="ARBA00022606"/>
    </source>
</evidence>
<evidence type="ECO:0000256" key="14">
    <source>
        <dbReference type="RuleBase" id="RU363047"/>
    </source>
</evidence>